<organism evidence="2 3">
    <name type="scientific">Streptomyces endophytica</name>
    <dbReference type="NCBI Taxonomy" id="2991496"/>
    <lineage>
        <taxon>Bacteria</taxon>
        <taxon>Bacillati</taxon>
        <taxon>Actinomycetota</taxon>
        <taxon>Actinomycetes</taxon>
        <taxon>Kitasatosporales</taxon>
        <taxon>Streptomycetaceae</taxon>
        <taxon>Streptomyces</taxon>
    </lineage>
</organism>
<evidence type="ECO:0000313" key="2">
    <source>
        <dbReference type="EMBL" id="UZJ29490.1"/>
    </source>
</evidence>
<sequence>MTSLADLAAVAIEKSRTLNTVQAEIAELELAVSAAKSGLAEALRGQDAQARLTGLLLEGGDLHALAQLAGEELEAAVLVVGPDGPPSPRPANGPARSPRCWPGPPSTRTTTTGRPGCRTAPGSPRSRPAPRTWARSWSGRPAPPRSISGCWSRPPAPPPSCS</sequence>
<reference evidence="2" key="1">
    <citation type="submission" date="2022-11" db="EMBL/GenBank/DDBJ databases">
        <title>Identification and genomic analyses of a novel endophytic actinobacterium Streptomyces endophytica sp. nov. with potential for biocontrol of Yam anthracnose.</title>
        <authorList>
            <person name="Huang X."/>
        </authorList>
    </citation>
    <scope>NUCLEOTIDE SEQUENCE</scope>
    <source>
        <strain evidence="2">HNM0140</strain>
    </source>
</reference>
<gene>
    <name evidence="2" type="ORF">OJ254_02080</name>
</gene>
<name>A0ABY6P6T0_9ACTN</name>
<evidence type="ECO:0000313" key="3">
    <source>
        <dbReference type="Proteomes" id="UP001164959"/>
    </source>
</evidence>
<feature type="region of interest" description="Disordered" evidence="1">
    <location>
        <begin position="79"/>
        <end position="162"/>
    </location>
</feature>
<evidence type="ECO:0000256" key="1">
    <source>
        <dbReference type="SAM" id="MobiDB-lite"/>
    </source>
</evidence>
<keyword evidence="3" id="KW-1185">Reference proteome</keyword>
<proteinExistence type="predicted"/>
<accession>A0ABY6P6T0</accession>
<dbReference type="RefSeq" id="WP_265361004.1">
    <property type="nucleotide sequence ID" value="NZ_CP110636.1"/>
</dbReference>
<feature type="compositionally biased region" description="Low complexity" evidence="1">
    <location>
        <begin position="106"/>
        <end position="132"/>
    </location>
</feature>
<dbReference type="Proteomes" id="UP001164959">
    <property type="component" value="Chromosome"/>
</dbReference>
<dbReference type="EMBL" id="CP110636">
    <property type="protein sequence ID" value="UZJ29490.1"/>
    <property type="molecule type" value="Genomic_DNA"/>
</dbReference>
<protein>
    <submittedName>
        <fullName evidence="2">Uncharacterized protein</fullName>
    </submittedName>
</protein>